<keyword evidence="2" id="KW-0812">Transmembrane</keyword>
<dbReference type="Proteomes" id="UP001291623">
    <property type="component" value="Unassembled WGS sequence"/>
</dbReference>
<feature type="transmembrane region" description="Helical" evidence="2">
    <location>
        <begin position="12"/>
        <end position="31"/>
    </location>
</feature>
<feature type="compositionally biased region" description="Basic and acidic residues" evidence="1">
    <location>
        <begin position="330"/>
        <end position="353"/>
    </location>
</feature>
<feature type="compositionally biased region" description="Basic and acidic residues" evidence="1">
    <location>
        <begin position="314"/>
        <end position="323"/>
    </location>
</feature>
<dbReference type="EMBL" id="JAVYJV010000011">
    <property type="protein sequence ID" value="KAK4359584.1"/>
    <property type="molecule type" value="Genomic_DNA"/>
</dbReference>
<evidence type="ECO:0000313" key="4">
    <source>
        <dbReference type="Proteomes" id="UP001291623"/>
    </source>
</evidence>
<accession>A0AAE1RYI5</accession>
<feature type="region of interest" description="Disordered" evidence="1">
    <location>
        <begin position="314"/>
        <end position="396"/>
    </location>
</feature>
<organism evidence="3 4">
    <name type="scientific">Anisodus tanguticus</name>
    <dbReference type="NCBI Taxonomy" id="243964"/>
    <lineage>
        <taxon>Eukaryota</taxon>
        <taxon>Viridiplantae</taxon>
        <taxon>Streptophyta</taxon>
        <taxon>Embryophyta</taxon>
        <taxon>Tracheophyta</taxon>
        <taxon>Spermatophyta</taxon>
        <taxon>Magnoliopsida</taxon>
        <taxon>eudicotyledons</taxon>
        <taxon>Gunneridae</taxon>
        <taxon>Pentapetalae</taxon>
        <taxon>asterids</taxon>
        <taxon>lamiids</taxon>
        <taxon>Solanales</taxon>
        <taxon>Solanaceae</taxon>
        <taxon>Solanoideae</taxon>
        <taxon>Hyoscyameae</taxon>
        <taxon>Anisodus</taxon>
    </lineage>
</organism>
<gene>
    <name evidence="3" type="ORF">RND71_021813</name>
</gene>
<feature type="compositionally biased region" description="Basic and acidic residues" evidence="1">
    <location>
        <begin position="363"/>
        <end position="396"/>
    </location>
</feature>
<evidence type="ECO:0000256" key="2">
    <source>
        <dbReference type="SAM" id="Phobius"/>
    </source>
</evidence>
<keyword evidence="4" id="KW-1185">Reference proteome</keyword>
<dbReference type="AlphaFoldDB" id="A0AAE1RYI5"/>
<feature type="region of interest" description="Disordered" evidence="1">
    <location>
        <begin position="446"/>
        <end position="491"/>
    </location>
</feature>
<protein>
    <submittedName>
        <fullName evidence="3">Uncharacterized protein</fullName>
    </submittedName>
</protein>
<reference evidence="3" key="1">
    <citation type="submission" date="2023-12" db="EMBL/GenBank/DDBJ databases">
        <title>Genome assembly of Anisodus tanguticus.</title>
        <authorList>
            <person name="Wang Y.-J."/>
        </authorList>
    </citation>
    <scope>NUCLEOTIDE SEQUENCE</scope>
    <source>
        <strain evidence="3">KB-2021</strain>
        <tissue evidence="3">Leaf</tissue>
    </source>
</reference>
<feature type="region of interest" description="Disordered" evidence="1">
    <location>
        <begin position="254"/>
        <end position="279"/>
    </location>
</feature>
<feature type="transmembrane region" description="Helical" evidence="2">
    <location>
        <begin position="43"/>
        <end position="64"/>
    </location>
</feature>
<dbReference type="GO" id="GO:0033186">
    <property type="term" value="C:CAF-1 complex"/>
    <property type="evidence" value="ECO:0007669"/>
    <property type="project" value="TreeGrafter"/>
</dbReference>
<evidence type="ECO:0000313" key="3">
    <source>
        <dbReference type="EMBL" id="KAK4359584.1"/>
    </source>
</evidence>
<feature type="transmembrane region" description="Helical" evidence="2">
    <location>
        <begin position="213"/>
        <end position="231"/>
    </location>
</feature>
<name>A0AAE1RYI5_9SOLA</name>
<dbReference type="GO" id="GO:0005634">
    <property type="term" value="C:nucleus"/>
    <property type="evidence" value="ECO:0007669"/>
    <property type="project" value="TreeGrafter"/>
</dbReference>
<dbReference type="PANTHER" id="PTHR15272">
    <property type="entry name" value="CHROMATIN ASSEMBLY FACTOR 1 SUBUNIT A CAF-1 SUBUNIT A"/>
    <property type="match status" value="1"/>
</dbReference>
<feature type="compositionally biased region" description="Basic and acidic residues" evidence="1">
    <location>
        <begin position="268"/>
        <end position="279"/>
    </location>
</feature>
<evidence type="ECO:0000256" key="1">
    <source>
        <dbReference type="SAM" id="MobiDB-lite"/>
    </source>
</evidence>
<comment type="caution">
    <text evidence="3">The sequence shown here is derived from an EMBL/GenBank/DDBJ whole genome shotgun (WGS) entry which is preliminary data.</text>
</comment>
<dbReference type="GO" id="GO:0006334">
    <property type="term" value="P:nucleosome assembly"/>
    <property type="evidence" value="ECO:0007669"/>
    <property type="project" value="TreeGrafter"/>
</dbReference>
<proteinExistence type="predicted"/>
<sequence>MCILCSIQKWSRGVATMLPWLVIPLIGLWALSQLFPPAFRFEITSPRLACVVVLVVTLGWYEILMPKLSAWRVRRNARLRERKRFEAIEMQKLRKTATRRCRNCLTPYRDQNPCGGKFMCSYCGHVSKRPILDLHVPPGLGLSNSGILRDLVGKGGKIWSDNRWMCGQDWLENGNWIGGGGSFVSKSDSWSKTGGGGFLGVDQCLAEKLYSRVYAFACKALTAFFLSIMWLCRKVFRISSSRSDASMDAERRAMMDKRGENGGNCQESKGEKSRRKAEEKRLARLEKELAEEEERKQREEVARLVEERRKLRDEKMEAEKELGKGSPSAKVRDSKREAEKKRQEKKKERDRGSSRSNSDAEELDKRQSKESARNRQSDDDRRDQHKNGPESIKTHNAEVIHGFKGASSSSHNHGNVSTRYLDRMRGTFLSSSRAFTGGVFFGKSNATKIPREQKSNTTIDPLHNASRRELSQPDRIPGKLNPNGDDRSMNRPVLIEPQPLTAPKKSWQQLFTRSSPPSSNVISRPIVKPQAEILSPSCQTSDVQSFDNPISFGLPSPFTLTSFPCGPTSCSTTIPSSPRAMHTRIGDGTSLLLAEELENFEDPCYVPDPVSLLGPVSESLDDFQLEVDLGFVSDTGLDNPCVVKNVNASSEVTRPSPIESPISRLRVPEERHAGSFLFPNTPNAQDMRTVPMNVSNNANEVGTWQMWNSSPLGQAGLSLIGSPTNWRLSTDLNTSNVPPTPPKTMASLFKNDEQLHSVCHSPHTVYTGSFQNGGTLSTVFPGSAESRYSKAPFGTYAGGESQFSLKSEDAAQSEMTYRSPNTTATNHPFASSPPNWAKARTCDLRQLPQPLPTEIIHGGNCFDSYIYMKEDWTSQRPGEAFGNSPMASASVGGLYSTPNVQSFWSFE</sequence>
<keyword evidence="2" id="KW-1133">Transmembrane helix</keyword>
<dbReference type="PANTHER" id="PTHR15272:SF0">
    <property type="entry name" value="CHROMATIN ASSEMBLY FACTOR 1 SUBUNIT A"/>
    <property type="match status" value="1"/>
</dbReference>
<keyword evidence="2" id="KW-0472">Membrane</keyword>